<dbReference type="Proteomes" id="UP000499080">
    <property type="component" value="Unassembled WGS sequence"/>
</dbReference>
<dbReference type="PANTHER" id="PTHR33064:SF37">
    <property type="entry name" value="RIBONUCLEASE H"/>
    <property type="match status" value="1"/>
</dbReference>
<evidence type="ECO:0000259" key="2">
    <source>
        <dbReference type="PROSITE" id="PS50878"/>
    </source>
</evidence>
<dbReference type="InterPro" id="IPR043128">
    <property type="entry name" value="Rev_trsase/Diguanyl_cyclase"/>
</dbReference>
<dbReference type="InterPro" id="IPR051320">
    <property type="entry name" value="Viral_Replic_Matur_Polypro"/>
</dbReference>
<keyword evidence="4" id="KW-1185">Reference proteome</keyword>
<sequence length="188" mass="21483">MSSSKLLADLLRKGALVYIDDIILFCKTAEDHLSLLNEVLDRFARYRLKFNHKKWQFLTKSLGYILGAQRLQIYKEKAVKVNEFKTPENKPDVKSFLGLTGFFRRYIRNFAKRSAPLSILVRKDVSIDWNEEAQKAFDIKNTLLSPPALALPDPNVDLQVTTDASGVGISAVLKQKDQNGEVKPLYFY</sequence>
<accession>A0A4Y2SZK5</accession>
<feature type="domain" description="Reverse transcriptase" evidence="2">
    <location>
        <begin position="1"/>
        <end position="101"/>
    </location>
</feature>
<gene>
    <name evidence="3" type="primary">pol_837</name>
    <name evidence="3" type="ORF">AVEN_215027_1</name>
</gene>
<dbReference type="PANTHER" id="PTHR33064">
    <property type="entry name" value="POL PROTEIN"/>
    <property type="match status" value="1"/>
</dbReference>
<evidence type="ECO:0000313" key="4">
    <source>
        <dbReference type="Proteomes" id="UP000499080"/>
    </source>
</evidence>
<dbReference type="InterPro" id="IPR000477">
    <property type="entry name" value="RT_dom"/>
</dbReference>
<dbReference type="EMBL" id="BGPR01025093">
    <property type="protein sequence ID" value="GBN93707.1"/>
    <property type="molecule type" value="Genomic_DNA"/>
</dbReference>
<dbReference type="Gene3D" id="3.30.70.270">
    <property type="match status" value="2"/>
</dbReference>
<dbReference type="InterPro" id="IPR041577">
    <property type="entry name" value="RT_RNaseH_2"/>
</dbReference>
<evidence type="ECO:0000256" key="1">
    <source>
        <dbReference type="ARBA" id="ARBA00012493"/>
    </source>
</evidence>
<dbReference type="PROSITE" id="PS50878">
    <property type="entry name" value="RT_POL"/>
    <property type="match status" value="1"/>
</dbReference>
<name>A0A4Y2SZK5_ARAVE</name>
<dbReference type="Pfam" id="PF00078">
    <property type="entry name" value="RVT_1"/>
    <property type="match status" value="1"/>
</dbReference>
<dbReference type="Pfam" id="PF17919">
    <property type="entry name" value="RT_RNaseH_2"/>
    <property type="match status" value="1"/>
</dbReference>
<dbReference type="GO" id="GO:0003964">
    <property type="term" value="F:RNA-directed DNA polymerase activity"/>
    <property type="evidence" value="ECO:0007669"/>
    <property type="project" value="UniProtKB-EC"/>
</dbReference>
<dbReference type="FunFam" id="3.30.70.270:FF:000020">
    <property type="entry name" value="Transposon Tf2-6 polyprotein-like Protein"/>
    <property type="match status" value="1"/>
</dbReference>
<reference evidence="3 4" key="1">
    <citation type="journal article" date="2019" name="Sci. Rep.">
        <title>Orb-weaving spider Araneus ventricosus genome elucidates the spidroin gene catalogue.</title>
        <authorList>
            <person name="Kono N."/>
            <person name="Nakamura H."/>
            <person name="Ohtoshi R."/>
            <person name="Moran D.A.P."/>
            <person name="Shinohara A."/>
            <person name="Yoshida Y."/>
            <person name="Fujiwara M."/>
            <person name="Mori M."/>
            <person name="Tomita M."/>
            <person name="Arakawa K."/>
        </authorList>
    </citation>
    <scope>NUCLEOTIDE SEQUENCE [LARGE SCALE GENOMIC DNA]</scope>
</reference>
<dbReference type="OrthoDB" id="8060624at2759"/>
<protein>
    <recommendedName>
        <fullName evidence="1">RNA-directed DNA polymerase</fullName>
        <ecNumber evidence="1">2.7.7.49</ecNumber>
    </recommendedName>
</protein>
<dbReference type="AlphaFoldDB" id="A0A4Y2SZK5"/>
<dbReference type="EC" id="2.7.7.49" evidence="1"/>
<dbReference type="InterPro" id="IPR043502">
    <property type="entry name" value="DNA/RNA_pol_sf"/>
</dbReference>
<proteinExistence type="predicted"/>
<dbReference type="SUPFAM" id="SSF56672">
    <property type="entry name" value="DNA/RNA polymerases"/>
    <property type="match status" value="1"/>
</dbReference>
<organism evidence="3 4">
    <name type="scientific">Araneus ventricosus</name>
    <name type="common">Orbweaver spider</name>
    <name type="synonym">Epeira ventricosa</name>
    <dbReference type="NCBI Taxonomy" id="182803"/>
    <lineage>
        <taxon>Eukaryota</taxon>
        <taxon>Metazoa</taxon>
        <taxon>Ecdysozoa</taxon>
        <taxon>Arthropoda</taxon>
        <taxon>Chelicerata</taxon>
        <taxon>Arachnida</taxon>
        <taxon>Araneae</taxon>
        <taxon>Araneomorphae</taxon>
        <taxon>Entelegynae</taxon>
        <taxon>Araneoidea</taxon>
        <taxon>Araneidae</taxon>
        <taxon>Araneus</taxon>
    </lineage>
</organism>
<comment type="caution">
    <text evidence="3">The sequence shown here is derived from an EMBL/GenBank/DDBJ whole genome shotgun (WGS) entry which is preliminary data.</text>
</comment>
<evidence type="ECO:0000313" key="3">
    <source>
        <dbReference type="EMBL" id="GBN93707.1"/>
    </source>
</evidence>